<gene>
    <name evidence="2" type="ORF">Tci_883047</name>
</gene>
<accession>A0A699TPH5</accession>
<sequence length="127" mass="13498">VGAFACHASFPWNTSKGVPKDPFPKSSEFNAEHFASLVALPASLLESTVGRVVPLLPIAPARASSELEASVDKLFDEGANRDGQDADVQPVAVTTDTIVENVTPLQPRRQRKRKTDVADTGGPSHPP</sequence>
<dbReference type="EMBL" id="BKCJ011256749">
    <property type="protein sequence ID" value="GFD11078.1"/>
    <property type="molecule type" value="Genomic_DNA"/>
</dbReference>
<feature type="compositionally biased region" description="Polar residues" evidence="1">
    <location>
        <begin position="92"/>
        <end position="104"/>
    </location>
</feature>
<name>A0A699TPH5_TANCI</name>
<feature type="region of interest" description="Disordered" evidence="1">
    <location>
        <begin position="78"/>
        <end position="127"/>
    </location>
</feature>
<reference evidence="2" key="1">
    <citation type="journal article" date="2019" name="Sci. Rep.">
        <title>Draft genome of Tanacetum cinerariifolium, the natural source of mosquito coil.</title>
        <authorList>
            <person name="Yamashiro T."/>
            <person name="Shiraishi A."/>
            <person name="Satake H."/>
            <person name="Nakayama K."/>
        </authorList>
    </citation>
    <scope>NUCLEOTIDE SEQUENCE</scope>
</reference>
<evidence type="ECO:0000256" key="1">
    <source>
        <dbReference type="SAM" id="MobiDB-lite"/>
    </source>
</evidence>
<comment type="caution">
    <text evidence="2">The sequence shown here is derived from an EMBL/GenBank/DDBJ whole genome shotgun (WGS) entry which is preliminary data.</text>
</comment>
<organism evidence="2">
    <name type="scientific">Tanacetum cinerariifolium</name>
    <name type="common">Dalmatian daisy</name>
    <name type="synonym">Chrysanthemum cinerariifolium</name>
    <dbReference type="NCBI Taxonomy" id="118510"/>
    <lineage>
        <taxon>Eukaryota</taxon>
        <taxon>Viridiplantae</taxon>
        <taxon>Streptophyta</taxon>
        <taxon>Embryophyta</taxon>
        <taxon>Tracheophyta</taxon>
        <taxon>Spermatophyta</taxon>
        <taxon>Magnoliopsida</taxon>
        <taxon>eudicotyledons</taxon>
        <taxon>Gunneridae</taxon>
        <taxon>Pentapetalae</taxon>
        <taxon>asterids</taxon>
        <taxon>campanulids</taxon>
        <taxon>Asterales</taxon>
        <taxon>Asteraceae</taxon>
        <taxon>Asteroideae</taxon>
        <taxon>Anthemideae</taxon>
        <taxon>Anthemidinae</taxon>
        <taxon>Tanacetum</taxon>
    </lineage>
</organism>
<feature type="non-terminal residue" evidence="2">
    <location>
        <position position="1"/>
    </location>
</feature>
<feature type="non-terminal residue" evidence="2">
    <location>
        <position position="127"/>
    </location>
</feature>
<protein>
    <submittedName>
        <fullName evidence="2">Uncharacterized protein</fullName>
    </submittedName>
</protein>
<evidence type="ECO:0000313" key="2">
    <source>
        <dbReference type="EMBL" id="GFD11078.1"/>
    </source>
</evidence>
<proteinExistence type="predicted"/>
<dbReference type="AlphaFoldDB" id="A0A699TPH5"/>